<dbReference type="Gene3D" id="2.60.40.790">
    <property type="match status" value="1"/>
</dbReference>
<evidence type="ECO:0000256" key="3">
    <source>
        <dbReference type="SAM" id="MobiDB-lite"/>
    </source>
</evidence>
<comment type="catalytic activity">
    <reaction evidence="1">
        <text>Thiol-dependent hydrolysis of ester, thioester, amide, peptide and isopeptide bonds formed by the C-terminal Gly of ubiquitin (a 76-residue protein attached to proteins as an intracellular targeting signal).</text>
        <dbReference type="EC" id="3.4.19.12"/>
    </reaction>
</comment>
<evidence type="ECO:0000313" key="5">
    <source>
        <dbReference type="EMBL" id="VDD93861.1"/>
    </source>
</evidence>
<evidence type="ECO:0000259" key="4">
    <source>
        <dbReference type="PROSITE" id="PS50235"/>
    </source>
</evidence>
<accession>A0A158QBD3</accession>
<dbReference type="Proteomes" id="UP000274131">
    <property type="component" value="Unassembled WGS sequence"/>
</dbReference>
<dbReference type="Pfam" id="PF00443">
    <property type="entry name" value="UCH"/>
    <property type="match status" value="1"/>
</dbReference>
<dbReference type="PANTHER" id="PTHR21646">
    <property type="entry name" value="UBIQUITIN CARBOXYL-TERMINAL HYDROLASE"/>
    <property type="match status" value="1"/>
</dbReference>
<dbReference type="PROSITE" id="PS00973">
    <property type="entry name" value="USP_2"/>
    <property type="match status" value="1"/>
</dbReference>
<dbReference type="AlphaFoldDB" id="A0A158QBD3"/>
<dbReference type="PANTHER" id="PTHR21646:SF74">
    <property type="entry name" value="UBIQUITIN CARBOXYL-TERMINAL HYDROLASE 19"/>
    <property type="match status" value="1"/>
</dbReference>
<dbReference type="EMBL" id="UXUI01009514">
    <property type="protein sequence ID" value="VDD93861.1"/>
    <property type="molecule type" value="Genomic_DNA"/>
</dbReference>
<dbReference type="STRING" id="51028.A0A158QBD3"/>
<dbReference type="WBParaSite" id="EVEC_0000917101-mRNA-1">
    <property type="protein sequence ID" value="EVEC_0000917101-mRNA-1"/>
    <property type="gene ID" value="EVEC_0000917101"/>
</dbReference>
<dbReference type="PROSITE" id="PS00972">
    <property type="entry name" value="USP_1"/>
    <property type="match status" value="1"/>
</dbReference>
<evidence type="ECO:0000256" key="2">
    <source>
        <dbReference type="ARBA" id="ARBA00012759"/>
    </source>
</evidence>
<feature type="region of interest" description="Disordered" evidence="3">
    <location>
        <begin position="196"/>
        <end position="224"/>
    </location>
</feature>
<dbReference type="InterPro" id="IPR001394">
    <property type="entry name" value="Peptidase_C19_UCH"/>
</dbReference>
<protein>
    <recommendedName>
        <fullName evidence="2">ubiquitinyl hydrolase 1</fullName>
        <ecNumber evidence="2">3.4.19.12</ecNumber>
    </recommendedName>
</protein>
<dbReference type="EC" id="3.4.19.12" evidence="2"/>
<organism evidence="7">
    <name type="scientific">Enterobius vermicularis</name>
    <name type="common">Human pinworm</name>
    <dbReference type="NCBI Taxonomy" id="51028"/>
    <lineage>
        <taxon>Eukaryota</taxon>
        <taxon>Metazoa</taxon>
        <taxon>Ecdysozoa</taxon>
        <taxon>Nematoda</taxon>
        <taxon>Chromadorea</taxon>
        <taxon>Rhabditida</taxon>
        <taxon>Spirurina</taxon>
        <taxon>Oxyuridomorpha</taxon>
        <taxon>Oxyuroidea</taxon>
        <taxon>Oxyuridae</taxon>
        <taxon>Enterobius</taxon>
    </lineage>
</organism>
<dbReference type="InterPro" id="IPR038765">
    <property type="entry name" value="Papain-like_cys_pep_sf"/>
</dbReference>
<gene>
    <name evidence="5" type="ORF">EVEC_LOCUS8612</name>
</gene>
<evidence type="ECO:0000256" key="1">
    <source>
        <dbReference type="ARBA" id="ARBA00000707"/>
    </source>
</evidence>
<dbReference type="InterPro" id="IPR008978">
    <property type="entry name" value="HSP20-like_chaperone"/>
</dbReference>
<reference evidence="7" key="1">
    <citation type="submission" date="2016-04" db="UniProtKB">
        <authorList>
            <consortium name="WormBaseParasite"/>
        </authorList>
    </citation>
    <scope>IDENTIFICATION</scope>
</reference>
<dbReference type="GO" id="GO:0004843">
    <property type="term" value="F:cysteine-type deubiquitinase activity"/>
    <property type="evidence" value="ECO:0007669"/>
    <property type="project" value="UniProtKB-EC"/>
</dbReference>
<reference evidence="5 6" key="2">
    <citation type="submission" date="2018-10" db="EMBL/GenBank/DDBJ databases">
        <authorList>
            <consortium name="Pathogen Informatics"/>
        </authorList>
    </citation>
    <scope>NUCLEOTIDE SEQUENCE [LARGE SCALE GENOMIC DNA]</scope>
</reference>
<evidence type="ECO:0000313" key="7">
    <source>
        <dbReference type="WBParaSite" id="EVEC_0000917101-mRNA-1"/>
    </source>
</evidence>
<dbReference type="Gene3D" id="3.90.70.10">
    <property type="entry name" value="Cysteine proteinases"/>
    <property type="match status" value="2"/>
</dbReference>
<dbReference type="PROSITE" id="PS50235">
    <property type="entry name" value="USP_3"/>
    <property type="match status" value="1"/>
</dbReference>
<feature type="compositionally biased region" description="Polar residues" evidence="3">
    <location>
        <begin position="198"/>
        <end position="212"/>
    </location>
</feature>
<dbReference type="InterPro" id="IPR050185">
    <property type="entry name" value="Ub_carboxyl-term_hydrolase"/>
</dbReference>
<dbReference type="SUPFAM" id="SSF49764">
    <property type="entry name" value="HSP20-like chaperones"/>
    <property type="match status" value="1"/>
</dbReference>
<dbReference type="GO" id="GO:0016579">
    <property type="term" value="P:protein deubiquitination"/>
    <property type="evidence" value="ECO:0007669"/>
    <property type="project" value="InterPro"/>
</dbReference>
<feature type="domain" description="USP" evidence="4">
    <location>
        <begin position="289"/>
        <end position="1089"/>
    </location>
</feature>
<dbReference type="SUPFAM" id="SSF54001">
    <property type="entry name" value="Cysteine proteinases"/>
    <property type="match status" value="1"/>
</dbReference>
<name>A0A158QBD3_ENTVE</name>
<feature type="compositionally biased region" description="Basic and acidic residues" evidence="3">
    <location>
        <begin position="701"/>
        <end position="711"/>
    </location>
</feature>
<feature type="region of interest" description="Disordered" evidence="3">
    <location>
        <begin position="692"/>
        <end position="757"/>
    </location>
</feature>
<dbReference type="OrthoDB" id="265776at2759"/>
<dbReference type="InterPro" id="IPR028889">
    <property type="entry name" value="USP"/>
</dbReference>
<proteinExistence type="predicted"/>
<sequence>MSPGLISTAKKDLNLSEQSSTVFFFQGCWLCLRKLLKKLLTDSLKYQDYRLSADLHVVRLTQKEVHIVAVTFYQRSLQINFQCRSDEDPLLTKYNASKDSQFIWHAELAGEIVPEECEMRSRGREFVLKKRNPSEWNSSLLQCNPTSTIAPYSSGRSCTTSRSISYVYSHSSENDRFNQTSNHYLRSSVSRVLPPDYSNHTFTQSSSKNSLPRYSPTVRSQSTSSLSSRCRPYVCCRKNLPSTFSSRSSNDYRYTQSPHRLSTHTNNLSAQPVKIHSFAREKRTDPGFTGLRNIGNTCFMNATLQMLVNCKELKIFFTGKKVLISYLSLLESAKCFSEDAIYSKNINKTNPLGFHGRLADAFAKFMKEMWSGLNQSYEPTLIKELVAEKAPQFANFAQQDAHEFLSFLLDGLHEDLNRVESKPYTTTVEAAGKQDDEVSEEAWKNHLLRNDSIFVDLFHGQLKSRLECPKCGKVSVTFDPFVYLAVPFPKEKRTSVVFYWPADVLSSPFKLTVRFNVDGTASEMLAAVSSLVKVRENLLLKLRLVKVGDQCIKKIYEPNENIDDGDSSTALYVVLYVLGFELLDPAKYGGEIVEIRVVQKYRNTPEGTFSRYPMKDAMPPFGESHDAFGREKGFEHEDNSRYMQHCGKRPSLENVGLPFVISVPRSKATLSSLRSDLKSRLRYNYMTQHSVSFPKTSAESPTHHCDTRTDTEDSNGNMEARSNSKNASLDQDPVQSSNGNMRSDVNCGSKELSTSCTERRDEIDDDQLFSIRKMKEVDSLDGTPLDDSEPLDPVTNLLINWNNLDGGNSKIEFKKELEIDKRRTDFYKERLSDHGFNGSALNPTLYDMLFVFSETERLKSEESWQALFLVVVHSLGYCNKCKKHVEATKKLTLYRLPPILIVQLKRFVYTSSVYSLHRRSKDERRVTYPIKDLDLRNFLCETAPKDQGGVILRSRLKLLRDHSLPHLRFSFNEIEQLYCALVELEVKRILFLCSTKLIVCNEAYHFQNTKYDLTGVVCHSGSSYFGHYVSIGRLASLDGRSTEIEFNMHGLRLRWVIVDWRVFDDSMVTKTQSTRVQSDDAYLLFYKQQGDRTEKVLRKYGYVKSPETSMHSQAGFTK</sequence>
<keyword evidence="6" id="KW-1185">Reference proteome</keyword>
<feature type="compositionally biased region" description="Low complexity" evidence="3">
    <location>
        <begin position="215"/>
        <end position="224"/>
    </location>
</feature>
<dbReference type="InterPro" id="IPR018200">
    <property type="entry name" value="USP_CS"/>
</dbReference>
<dbReference type="CDD" id="cd06463">
    <property type="entry name" value="p23_like"/>
    <property type="match status" value="1"/>
</dbReference>
<feature type="compositionally biased region" description="Polar residues" evidence="3">
    <location>
        <begin position="714"/>
        <end position="743"/>
    </location>
</feature>
<evidence type="ECO:0000313" key="6">
    <source>
        <dbReference type="Proteomes" id="UP000274131"/>
    </source>
</evidence>